<keyword evidence="2" id="KW-0808">Transferase</keyword>
<dbReference type="GO" id="GO:0030488">
    <property type="term" value="P:tRNA methylation"/>
    <property type="evidence" value="ECO:0007669"/>
    <property type="project" value="TreeGrafter"/>
</dbReference>
<dbReference type="RefSeq" id="XP_014154024.1">
    <property type="nucleotide sequence ID" value="XM_014298549.1"/>
</dbReference>
<keyword evidence="1" id="KW-0489">Methyltransferase</keyword>
<evidence type="ECO:0000256" key="1">
    <source>
        <dbReference type="ARBA" id="ARBA00022603"/>
    </source>
</evidence>
<dbReference type="GO" id="GO:0005634">
    <property type="term" value="C:nucleus"/>
    <property type="evidence" value="ECO:0007669"/>
    <property type="project" value="TreeGrafter"/>
</dbReference>
<dbReference type="InterPro" id="IPR029063">
    <property type="entry name" value="SAM-dependent_MTases_sf"/>
</dbReference>
<evidence type="ECO:0000256" key="2">
    <source>
        <dbReference type="ARBA" id="ARBA00022679"/>
    </source>
</evidence>
<dbReference type="STRING" id="667725.A0A0L0FTK5"/>
<dbReference type="GO" id="GO:0005737">
    <property type="term" value="C:cytoplasm"/>
    <property type="evidence" value="ECO:0007669"/>
    <property type="project" value="TreeGrafter"/>
</dbReference>
<dbReference type="Proteomes" id="UP000054560">
    <property type="component" value="Unassembled WGS sequence"/>
</dbReference>
<dbReference type="Gene3D" id="3.40.50.150">
    <property type="entry name" value="Vaccinia Virus protein VP39"/>
    <property type="match status" value="1"/>
</dbReference>
<dbReference type="eggNOG" id="KOG1331">
    <property type="taxonomic scope" value="Eukaryota"/>
</dbReference>
<evidence type="ECO:0000313" key="3">
    <source>
        <dbReference type="EMBL" id="KNC80122.1"/>
    </source>
</evidence>
<evidence type="ECO:0000313" key="4">
    <source>
        <dbReference type="Proteomes" id="UP000054560"/>
    </source>
</evidence>
<accession>A0A0L0FTK5</accession>
<keyword evidence="4" id="KW-1185">Reference proteome</keyword>
<sequence length="95" mass="10969">MVYLHREKLKGTNGDMFVPWKMNADRQKIAQEQTAKGGVKRKASSTIEGKFQVFQRYYHLYAEGELCGLVESAGNMSVVEHGYERDNWWAVVKKL</sequence>
<dbReference type="PANTHER" id="PTHR13069:SF21">
    <property type="entry name" value="ALKYLATED DNA REPAIR PROTEIN ALKB HOMOLOG 8"/>
    <property type="match status" value="1"/>
</dbReference>
<dbReference type="GeneID" id="25908013"/>
<dbReference type="AlphaFoldDB" id="A0A0L0FTK5"/>
<dbReference type="GO" id="GO:0106335">
    <property type="term" value="F:tRNA (5-carboxymethyluridine(34)-5-O)-methyltransferase activity"/>
    <property type="evidence" value="ECO:0007669"/>
    <property type="project" value="TreeGrafter"/>
</dbReference>
<gene>
    <name evidence="3" type="ORF">SARC_07509</name>
</gene>
<dbReference type="PANTHER" id="PTHR13069">
    <property type="entry name" value="ALKYLATED DNA REPAIR PROTEIN ALKB HOMOLOG 8"/>
    <property type="match status" value="1"/>
</dbReference>
<reference evidence="3 4" key="1">
    <citation type="submission" date="2011-02" db="EMBL/GenBank/DDBJ databases">
        <title>The Genome Sequence of Sphaeroforma arctica JP610.</title>
        <authorList>
            <consortium name="The Broad Institute Genome Sequencing Platform"/>
            <person name="Russ C."/>
            <person name="Cuomo C."/>
            <person name="Young S.K."/>
            <person name="Zeng Q."/>
            <person name="Gargeya S."/>
            <person name="Alvarado L."/>
            <person name="Berlin A."/>
            <person name="Chapman S.B."/>
            <person name="Chen Z."/>
            <person name="Freedman E."/>
            <person name="Gellesch M."/>
            <person name="Goldberg J."/>
            <person name="Griggs A."/>
            <person name="Gujja S."/>
            <person name="Heilman E."/>
            <person name="Heiman D."/>
            <person name="Howarth C."/>
            <person name="Mehta T."/>
            <person name="Neiman D."/>
            <person name="Pearson M."/>
            <person name="Roberts A."/>
            <person name="Saif S."/>
            <person name="Shea T."/>
            <person name="Shenoy N."/>
            <person name="Sisk P."/>
            <person name="Stolte C."/>
            <person name="Sykes S."/>
            <person name="White J."/>
            <person name="Yandava C."/>
            <person name="Burger G."/>
            <person name="Gray M.W."/>
            <person name="Holland P.W.H."/>
            <person name="King N."/>
            <person name="Lang F.B.F."/>
            <person name="Roger A.J."/>
            <person name="Ruiz-Trillo I."/>
            <person name="Haas B."/>
            <person name="Nusbaum C."/>
            <person name="Birren B."/>
        </authorList>
    </citation>
    <scope>NUCLEOTIDE SEQUENCE [LARGE SCALE GENOMIC DNA]</scope>
    <source>
        <strain evidence="3 4">JP610</strain>
    </source>
</reference>
<dbReference type="GO" id="GO:0000049">
    <property type="term" value="F:tRNA binding"/>
    <property type="evidence" value="ECO:0007669"/>
    <property type="project" value="TreeGrafter"/>
</dbReference>
<organism evidence="3 4">
    <name type="scientific">Sphaeroforma arctica JP610</name>
    <dbReference type="NCBI Taxonomy" id="667725"/>
    <lineage>
        <taxon>Eukaryota</taxon>
        <taxon>Ichthyosporea</taxon>
        <taxon>Ichthyophonida</taxon>
        <taxon>Sphaeroforma</taxon>
    </lineage>
</organism>
<protein>
    <submittedName>
        <fullName evidence="3">Uncharacterized protein</fullName>
    </submittedName>
</protein>
<dbReference type="OrthoDB" id="271595at2759"/>
<name>A0A0L0FTK5_9EUKA</name>
<dbReference type="InterPro" id="IPR051422">
    <property type="entry name" value="AlkB_tRNA_MeTrf/Diox"/>
</dbReference>
<dbReference type="GO" id="GO:0002098">
    <property type="term" value="P:tRNA wobble uridine modification"/>
    <property type="evidence" value="ECO:0007669"/>
    <property type="project" value="TreeGrafter"/>
</dbReference>
<dbReference type="EMBL" id="KQ242197">
    <property type="protein sequence ID" value="KNC80122.1"/>
    <property type="molecule type" value="Genomic_DNA"/>
</dbReference>
<proteinExistence type="predicted"/>